<dbReference type="GO" id="GO:0003712">
    <property type="term" value="F:transcription coregulator activity"/>
    <property type="evidence" value="ECO:0007669"/>
    <property type="project" value="TreeGrafter"/>
</dbReference>
<dbReference type="InterPro" id="IPR036020">
    <property type="entry name" value="WW_dom_sf"/>
</dbReference>
<dbReference type="EMBL" id="ML995815">
    <property type="protein sequence ID" value="KAF2772390.1"/>
    <property type="molecule type" value="Genomic_DNA"/>
</dbReference>
<dbReference type="PROSITE" id="PS50020">
    <property type="entry name" value="WW_DOMAIN_2"/>
    <property type="match status" value="1"/>
</dbReference>
<dbReference type="GO" id="GO:0005634">
    <property type="term" value="C:nucleus"/>
    <property type="evidence" value="ECO:0007669"/>
    <property type="project" value="TreeGrafter"/>
</dbReference>
<dbReference type="InterPro" id="IPR036517">
    <property type="entry name" value="FF_domain_sf"/>
</dbReference>
<reference evidence="5" key="1">
    <citation type="journal article" date="2020" name="Stud. Mycol.">
        <title>101 Dothideomycetes genomes: a test case for predicting lifestyles and emergence of pathogens.</title>
        <authorList>
            <person name="Haridas S."/>
            <person name="Albert R."/>
            <person name="Binder M."/>
            <person name="Bloem J."/>
            <person name="Labutti K."/>
            <person name="Salamov A."/>
            <person name="Andreopoulos B."/>
            <person name="Baker S."/>
            <person name="Barry K."/>
            <person name="Bills G."/>
            <person name="Bluhm B."/>
            <person name="Cannon C."/>
            <person name="Castanera R."/>
            <person name="Culley D."/>
            <person name="Daum C."/>
            <person name="Ezra D."/>
            <person name="Gonzalez J."/>
            <person name="Henrissat B."/>
            <person name="Kuo A."/>
            <person name="Liang C."/>
            <person name="Lipzen A."/>
            <person name="Lutzoni F."/>
            <person name="Magnuson J."/>
            <person name="Mondo S."/>
            <person name="Nolan M."/>
            <person name="Ohm R."/>
            <person name="Pangilinan J."/>
            <person name="Park H.-J."/>
            <person name="Ramirez L."/>
            <person name="Alfaro M."/>
            <person name="Sun H."/>
            <person name="Tritt A."/>
            <person name="Yoshinaga Y."/>
            <person name="Zwiers L.-H."/>
            <person name="Turgeon B."/>
            <person name="Goodwin S."/>
            <person name="Spatafora J."/>
            <person name="Crous P."/>
            <person name="Grigoriev I."/>
        </authorList>
    </citation>
    <scope>NUCLEOTIDE SEQUENCE</scope>
    <source>
        <strain evidence="5">CBS 116005</strain>
    </source>
</reference>
<dbReference type="Pfam" id="PF01846">
    <property type="entry name" value="FF"/>
    <property type="match status" value="1"/>
</dbReference>
<sequence>MAGFFYVRPGDTRRSEGVQLNGKEVRNAQDRPKSKHPLPGHAPWVVVKTRFGRRFVHNTKTNESLWHAPDDIWPAVKEFDAWERDQKEKEANVKWAEEELKKLRATSRAEKVNAKADAEERRDGRRRSESDVGYDSEGSYEYVEVTDDEGEEQAEDIAQADVNGDAEAASQPDDGPVEFGEDDIAWQLQAMGQAYNLDAGDYNAGDDDPAHDDDPGAEGLPISPEDAANAFRALLTDHHTSPFTPWEKLISNSTILHDARYTLLPTLRARKQVWDEWSRDTAAQIQTSRAQTEKILDPRIPYLVLLAEKATPKLYWPEFKRKYRKDPALADRKLGDKEREKLYREHVSRLRLPLSTRKADLLDLLKTMPLRDLNADTTRDALPRQLLSHLHFFSLPDEVREEVVGEYVRSLPRVVEGEYEDEEVGREGRTPHQREHEHERSPAGR</sequence>
<dbReference type="FunFam" id="2.20.70.10:FF:000049">
    <property type="entry name" value="Transcription elongation regulator 1-like"/>
    <property type="match status" value="1"/>
</dbReference>
<dbReference type="InterPro" id="IPR001202">
    <property type="entry name" value="WW_dom"/>
</dbReference>
<evidence type="ECO:0000313" key="6">
    <source>
        <dbReference type="Proteomes" id="UP000799436"/>
    </source>
</evidence>
<feature type="coiled-coil region" evidence="2">
    <location>
        <begin position="79"/>
        <end position="106"/>
    </location>
</feature>
<dbReference type="GO" id="GO:0070063">
    <property type="term" value="F:RNA polymerase binding"/>
    <property type="evidence" value="ECO:0007669"/>
    <property type="project" value="InterPro"/>
</dbReference>
<dbReference type="PANTHER" id="PTHR15377:SF3">
    <property type="entry name" value="WW DOMAIN-CONTAINING PROTEIN"/>
    <property type="match status" value="1"/>
</dbReference>
<dbReference type="InterPro" id="IPR002713">
    <property type="entry name" value="FF_domain"/>
</dbReference>
<dbReference type="SUPFAM" id="SSF51045">
    <property type="entry name" value="WW domain"/>
    <property type="match status" value="1"/>
</dbReference>
<keyword evidence="1" id="KW-0677">Repeat</keyword>
<dbReference type="CDD" id="cd00201">
    <property type="entry name" value="WW"/>
    <property type="match status" value="1"/>
</dbReference>
<evidence type="ECO:0000259" key="4">
    <source>
        <dbReference type="PROSITE" id="PS50020"/>
    </source>
</evidence>
<proteinExistence type="predicted"/>
<evidence type="ECO:0000313" key="5">
    <source>
        <dbReference type="EMBL" id="KAF2772390.1"/>
    </source>
</evidence>
<keyword evidence="6" id="KW-1185">Reference proteome</keyword>
<feature type="region of interest" description="Disordered" evidence="3">
    <location>
        <begin position="106"/>
        <end position="140"/>
    </location>
</feature>
<dbReference type="AlphaFoldDB" id="A0A6G1LIE7"/>
<dbReference type="Gene3D" id="2.20.70.10">
    <property type="match status" value="1"/>
</dbReference>
<feature type="region of interest" description="Disordered" evidence="3">
    <location>
        <begin position="15"/>
        <end position="42"/>
    </location>
</feature>
<dbReference type="PANTHER" id="PTHR15377">
    <property type="entry name" value="TRANSCRIPTION ELONGATION REGULATOR 1"/>
    <property type="match status" value="1"/>
</dbReference>
<evidence type="ECO:0000256" key="1">
    <source>
        <dbReference type="ARBA" id="ARBA00022737"/>
    </source>
</evidence>
<dbReference type="InterPro" id="IPR045148">
    <property type="entry name" value="TCRG1-like"/>
</dbReference>
<accession>A0A6G1LIE7</accession>
<organism evidence="5 6">
    <name type="scientific">Teratosphaeria nubilosa</name>
    <dbReference type="NCBI Taxonomy" id="161662"/>
    <lineage>
        <taxon>Eukaryota</taxon>
        <taxon>Fungi</taxon>
        <taxon>Dikarya</taxon>
        <taxon>Ascomycota</taxon>
        <taxon>Pezizomycotina</taxon>
        <taxon>Dothideomycetes</taxon>
        <taxon>Dothideomycetidae</taxon>
        <taxon>Mycosphaerellales</taxon>
        <taxon>Teratosphaeriaceae</taxon>
        <taxon>Teratosphaeria</taxon>
    </lineage>
</organism>
<evidence type="ECO:0000256" key="2">
    <source>
        <dbReference type="SAM" id="Coils"/>
    </source>
</evidence>
<feature type="region of interest" description="Disordered" evidence="3">
    <location>
        <begin position="198"/>
        <end position="223"/>
    </location>
</feature>
<dbReference type="SUPFAM" id="SSF81698">
    <property type="entry name" value="FF domain"/>
    <property type="match status" value="1"/>
</dbReference>
<feature type="domain" description="WW" evidence="4">
    <location>
        <begin position="38"/>
        <end position="71"/>
    </location>
</feature>
<name>A0A6G1LIE7_9PEZI</name>
<feature type="region of interest" description="Disordered" evidence="3">
    <location>
        <begin position="417"/>
        <end position="445"/>
    </location>
</feature>
<feature type="compositionally biased region" description="Basic and acidic residues" evidence="3">
    <location>
        <begin position="425"/>
        <end position="445"/>
    </location>
</feature>
<evidence type="ECO:0000256" key="3">
    <source>
        <dbReference type="SAM" id="MobiDB-lite"/>
    </source>
</evidence>
<feature type="compositionally biased region" description="Basic and acidic residues" evidence="3">
    <location>
        <begin position="23"/>
        <end position="32"/>
    </location>
</feature>
<keyword evidence="2" id="KW-0175">Coiled coil</keyword>
<protein>
    <recommendedName>
        <fullName evidence="4">WW domain-containing protein</fullName>
    </recommendedName>
</protein>
<feature type="compositionally biased region" description="Basic and acidic residues" evidence="3">
    <location>
        <begin position="106"/>
        <end position="130"/>
    </location>
</feature>
<dbReference type="Gene3D" id="1.10.10.440">
    <property type="entry name" value="FF domain"/>
    <property type="match status" value="2"/>
</dbReference>
<dbReference type="OrthoDB" id="410044at2759"/>
<dbReference type="Proteomes" id="UP000799436">
    <property type="component" value="Unassembled WGS sequence"/>
</dbReference>
<gene>
    <name evidence="5" type="ORF">EJ03DRAFT_341743</name>
</gene>